<evidence type="ECO:0000256" key="3">
    <source>
        <dbReference type="SAM" id="Phobius"/>
    </source>
</evidence>
<reference evidence="4 5" key="1">
    <citation type="submission" date="2022-09" db="EMBL/GenBank/DDBJ databases">
        <title>Genome sequencing of four strains from tibetan pig.</title>
        <authorList>
            <person name="Feng J."/>
        </authorList>
    </citation>
    <scope>NUCLEOTIDE SEQUENCE [LARGE SCALE GENOMIC DNA]</scope>
    <source>
        <strain evidence="4 5">11-1-1</strain>
    </source>
</reference>
<keyword evidence="1" id="KW-0175">Coiled coil</keyword>
<feature type="coiled-coil region" evidence="1">
    <location>
        <begin position="129"/>
        <end position="156"/>
    </location>
</feature>
<evidence type="ECO:0000313" key="5">
    <source>
        <dbReference type="Proteomes" id="UP001620273"/>
    </source>
</evidence>
<feature type="region of interest" description="Disordered" evidence="2">
    <location>
        <begin position="241"/>
        <end position="320"/>
    </location>
</feature>
<dbReference type="EMBL" id="JAOQBW010000001">
    <property type="protein sequence ID" value="MFK3575517.1"/>
    <property type="molecule type" value="Genomic_DNA"/>
</dbReference>
<protein>
    <recommendedName>
        <fullName evidence="6">Colicin transporter</fullName>
    </recommendedName>
</protein>
<feature type="transmembrane region" description="Helical" evidence="3">
    <location>
        <begin position="39"/>
        <end position="60"/>
    </location>
</feature>
<keyword evidence="3" id="KW-0472">Membrane</keyword>
<keyword evidence="3" id="KW-0812">Transmembrane</keyword>
<gene>
    <name evidence="4" type="ORF">OCH74_01335</name>
</gene>
<evidence type="ECO:0008006" key="6">
    <source>
        <dbReference type="Google" id="ProtNLM"/>
    </source>
</evidence>
<accession>A0ABW8KQZ1</accession>
<name>A0ABW8KQZ1_9BIFI</name>
<feature type="compositionally biased region" description="Low complexity" evidence="2">
    <location>
        <begin position="241"/>
        <end position="273"/>
    </location>
</feature>
<comment type="caution">
    <text evidence="4">The sequence shown here is derived from an EMBL/GenBank/DDBJ whole genome shotgun (WGS) entry which is preliminary data.</text>
</comment>
<evidence type="ECO:0000313" key="4">
    <source>
        <dbReference type="EMBL" id="MFK3575517.1"/>
    </source>
</evidence>
<feature type="compositionally biased region" description="Polar residues" evidence="2">
    <location>
        <begin position="292"/>
        <end position="310"/>
    </location>
</feature>
<keyword evidence="5" id="KW-1185">Reference proteome</keyword>
<organism evidence="4 5">
    <name type="scientific">Bifidobacterium thermacidophilum</name>
    <dbReference type="NCBI Taxonomy" id="246618"/>
    <lineage>
        <taxon>Bacteria</taxon>
        <taxon>Bacillati</taxon>
        <taxon>Actinomycetota</taxon>
        <taxon>Actinomycetes</taxon>
        <taxon>Bifidobacteriales</taxon>
        <taxon>Bifidobacteriaceae</taxon>
        <taxon>Bifidobacterium</taxon>
    </lineage>
</organism>
<dbReference type="Proteomes" id="UP001620273">
    <property type="component" value="Unassembled WGS sequence"/>
</dbReference>
<dbReference type="RefSeq" id="WP_404439721.1">
    <property type="nucleotide sequence ID" value="NZ_JAOQBW010000001.1"/>
</dbReference>
<evidence type="ECO:0000256" key="2">
    <source>
        <dbReference type="SAM" id="MobiDB-lite"/>
    </source>
</evidence>
<proteinExistence type="predicted"/>
<sequence>MTRGPVHAVDKDDPDDPAVLETVADPEPAARPNRRRRTILLAVAGVLCAAMLATVITWAACTHRARTAETRLDQAVASLRAADTKATQARRKAVAAGVDAKETTAASRRISLDRKLIAQADTPMDTGAAEQLTRSLTSAEQQTTRLTSRLDQATRTRLTAAAKARCRTALDKAEQARRDTAGLTGDQTVKAAAGSLDTAIKAAGGLGAKTTASQWDSMAARLDKARDTLTKAADAKRAADQAAQAQAQAEAEAKAQAQAEAAAKSQADTQAKTPPKRQASTPRATANPKPSGGQSTGQAPTWSVPSTGTDTGLPATDPGL</sequence>
<keyword evidence="3" id="KW-1133">Transmembrane helix</keyword>
<evidence type="ECO:0000256" key="1">
    <source>
        <dbReference type="SAM" id="Coils"/>
    </source>
</evidence>